<proteinExistence type="predicted"/>
<dbReference type="Gene3D" id="3.40.710.10">
    <property type="entry name" value="DD-peptidase/beta-lactamase superfamily"/>
    <property type="match status" value="1"/>
</dbReference>
<evidence type="ECO:0000256" key="2">
    <source>
        <dbReference type="SAM" id="SignalP"/>
    </source>
</evidence>
<dbReference type="SUPFAM" id="SSF56601">
    <property type="entry name" value="beta-lactamase/transpeptidase-like"/>
    <property type="match status" value="1"/>
</dbReference>
<dbReference type="EMBL" id="BLTE01000003">
    <property type="protein sequence ID" value="GFK93258.1"/>
    <property type="molecule type" value="Genomic_DNA"/>
</dbReference>
<dbReference type="InterPro" id="IPR001466">
    <property type="entry name" value="Beta-lactam-related"/>
</dbReference>
<dbReference type="Pfam" id="PF00144">
    <property type="entry name" value="Beta-lactamase"/>
    <property type="match status" value="1"/>
</dbReference>
<feature type="signal peptide" evidence="2">
    <location>
        <begin position="1"/>
        <end position="22"/>
    </location>
</feature>
<evidence type="ECO:0000313" key="5">
    <source>
        <dbReference type="Proteomes" id="UP000494245"/>
    </source>
</evidence>
<comment type="caution">
    <text evidence="4">The sequence shown here is derived from an EMBL/GenBank/DDBJ whole genome shotgun (WGS) entry which is preliminary data.</text>
</comment>
<dbReference type="Proteomes" id="UP000494245">
    <property type="component" value="Unassembled WGS sequence"/>
</dbReference>
<dbReference type="RefSeq" id="WP_173082100.1">
    <property type="nucleotide sequence ID" value="NZ_BLTE01000003.1"/>
</dbReference>
<reference evidence="4 5" key="2">
    <citation type="submission" date="2020-05" db="EMBL/GenBank/DDBJ databases">
        <title>Draft genome sequence of Desulfovibrio sp. strainFSS-1.</title>
        <authorList>
            <person name="Shimoshige H."/>
            <person name="Kobayashi H."/>
            <person name="Maekawa T."/>
        </authorList>
    </citation>
    <scope>NUCLEOTIDE SEQUENCE [LARGE SCALE GENOMIC DNA]</scope>
    <source>
        <strain evidence="4 5">SIID29052-01</strain>
    </source>
</reference>
<dbReference type="GO" id="GO:0016787">
    <property type="term" value="F:hydrolase activity"/>
    <property type="evidence" value="ECO:0007669"/>
    <property type="project" value="UniProtKB-KW"/>
</dbReference>
<dbReference type="AlphaFoldDB" id="A0A6V8LSH5"/>
<dbReference type="PANTHER" id="PTHR43283">
    <property type="entry name" value="BETA-LACTAMASE-RELATED"/>
    <property type="match status" value="1"/>
</dbReference>
<feature type="domain" description="Beta-lactamase-related" evidence="3">
    <location>
        <begin position="36"/>
        <end position="350"/>
    </location>
</feature>
<keyword evidence="1" id="KW-0378">Hydrolase</keyword>
<accession>A0A6V8LSH5</accession>
<evidence type="ECO:0000313" key="4">
    <source>
        <dbReference type="EMBL" id="GFK93258.1"/>
    </source>
</evidence>
<keyword evidence="5" id="KW-1185">Reference proteome</keyword>
<evidence type="ECO:0000259" key="3">
    <source>
        <dbReference type="Pfam" id="PF00144"/>
    </source>
</evidence>
<evidence type="ECO:0000256" key="1">
    <source>
        <dbReference type="ARBA" id="ARBA00022801"/>
    </source>
</evidence>
<organism evidence="4 5">
    <name type="scientific">Fundidesulfovibrio magnetotacticus</name>
    <dbReference type="NCBI Taxonomy" id="2730080"/>
    <lineage>
        <taxon>Bacteria</taxon>
        <taxon>Pseudomonadati</taxon>
        <taxon>Thermodesulfobacteriota</taxon>
        <taxon>Desulfovibrionia</taxon>
        <taxon>Desulfovibrionales</taxon>
        <taxon>Desulfovibrionaceae</taxon>
        <taxon>Fundidesulfovibrio</taxon>
    </lineage>
</organism>
<dbReference type="InterPro" id="IPR050789">
    <property type="entry name" value="Diverse_Enzym_Activities"/>
</dbReference>
<keyword evidence="2" id="KW-0732">Signal</keyword>
<name>A0A6V8LSH5_9BACT</name>
<feature type="chain" id="PRO_5028940540" evidence="2">
    <location>
        <begin position="23"/>
        <end position="578"/>
    </location>
</feature>
<protein>
    <submittedName>
        <fullName evidence="4">Penicillin-binding protein 4</fullName>
    </submittedName>
</protein>
<sequence>MGRLALALAACVLLLLPASAPAADPYAPLKKRLTEFLTRQMRANQVKGLAVVLLDGPRIAWMQGFGWADEAQDAPAGPDTVWRMGSISKVVTSYRAAMLAQAGSLDLDGDVRRHVPAFAVRSRFPEAAITPRMLMTHHSGLPTDILAGMWTDRPESLEAFIPRIAGESLCSPPGREWRYSNVGFSLLGRAIEEVEGLPFAEAMRRGLLAPLGMADSGFELTPALARRLAQGYVAGRPAPSPPLRDQPAGSLYSTAGDMARFMSFALSGGRGLLTEEWTQRMGVVQFPGHPLDFGLEMGLGWMVSGLSMADGHRLWWHGGAAAPFQTLMVVQPDEDLGVALLSNSMEASRFLPQAALMALDMALEARTRRRAPPPPRVPPPRVVRLAAEELASFAGPYATVGAQLGHVRLAGAGLYADIPGRAFEMVPLLDGAFAVQRDTLAGLFPRLDRELSVRPAQTDGRRFLVLQGQAMPLPFEQLPRTPLPPAWTARLGNYAPDGPCEGLCYVRLELAQAQDGVLTARLFLAAGSAPPGPPAVFPLLPVSDAEAVIAGAGVGTGQAVRAVEGGLYHSGYLFRPAP</sequence>
<reference evidence="4 5" key="1">
    <citation type="submission" date="2020-04" db="EMBL/GenBank/DDBJ databases">
        <authorList>
            <consortium name="Desulfovibrio sp. FSS-1 genome sequencing consortium"/>
            <person name="Shimoshige H."/>
            <person name="Kobayashi H."/>
            <person name="Maekawa T."/>
        </authorList>
    </citation>
    <scope>NUCLEOTIDE SEQUENCE [LARGE SCALE GENOMIC DNA]</scope>
    <source>
        <strain evidence="4 5">SIID29052-01</strain>
    </source>
</reference>
<gene>
    <name evidence="4" type="primary">pbpE</name>
    <name evidence="4" type="ORF">NNJEOMEG_01089</name>
</gene>
<dbReference type="PANTHER" id="PTHR43283:SF11">
    <property type="entry name" value="BETA-LACTAMASE-RELATED DOMAIN-CONTAINING PROTEIN"/>
    <property type="match status" value="1"/>
</dbReference>
<dbReference type="InterPro" id="IPR012338">
    <property type="entry name" value="Beta-lactam/transpept-like"/>
</dbReference>